<feature type="compositionally biased region" description="Basic and acidic residues" evidence="2">
    <location>
        <begin position="198"/>
        <end position="224"/>
    </location>
</feature>
<dbReference type="AlphaFoldDB" id="A0A0W0GF68"/>
<evidence type="ECO:0000256" key="1">
    <source>
        <dbReference type="SAM" id="Coils"/>
    </source>
</evidence>
<organism evidence="3 4">
    <name type="scientific">Moniliophthora roreri</name>
    <name type="common">Frosty pod rot fungus</name>
    <name type="synonym">Monilia roreri</name>
    <dbReference type="NCBI Taxonomy" id="221103"/>
    <lineage>
        <taxon>Eukaryota</taxon>
        <taxon>Fungi</taxon>
        <taxon>Dikarya</taxon>
        <taxon>Basidiomycota</taxon>
        <taxon>Agaricomycotina</taxon>
        <taxon>Agaricomycetes</taxon>
        <taxon>Agaricomycetidae</taxon>
        <taxon>Agaricales</taxon>
        <taxon>Marasmiineae</taxon>
        <taxon>Marasmiaceae</taxon>
        <taxon>Moniliophthora</taxon>
    </lineage>
</organism>
<dbReference type="Proteomes" id="UP000054988">
    <property type="component" value="Unassembled WGS sequence"/>
</dbReference>
<accession>A0A0W0GF68</accession>
<gene>
    <name evidence="3" type="ORF">WG66_252</name>
</gene>
<feature type="coiled-coil region" evidence="1">
    <location>
        <begin position="129"/>
        <end position="156"/>
    </location>
</feature>
<evidence type="ECO:0000313" key="3">
    <source>
        <dbReference type="EMBL" id="KTB47170.1"/>
    </source>
</evidence>
<evidence type="ECO:0000313" key="4">
    <source>
        <dbReference type="Proteomes" id="UP000054988"/>
    </source>
</evidence>
<keyword evidence="1" id="KW-0175">Coiled coil</keyword>
<feature type="region of interest" description="Disordered" evidence="2">
    <location>
        <begin position="188"/>
        <end position="224"/>
    </location>
</feature>
<name>A0A0W0GF68_MONRR</name>
<sequence length="224" mass="24995">MIIPACDQCTNKQILCHIQSFFPLLNPSPCKPCAQSLIDCSFVTQPPKPTPLSTPPAESTSLPHHNDHNEPPLASASKGNALDPDRNTPEALANPPDGPTHNQAPVPYTNDPTLFHFLSTQFATFHKAYDTLTKDNADLSNELRALREELAAVTDTMLHLADDHVCIERRVKLDHAKIGYIYHQCYRDNEDEDEVPDDSSRNTRSDDDPERSGHEDREHPDQAS</sequence>
<proteinExistence type="predicted"/>
<protein>
    <submittedName>
        <fullName evidence="3">Uncharacterized protein</fullName>
    </submittedName>
</protein>
<reference evidence="3 4" key="1">
    <citation type="submission" date="2015-12" db="EMBL/GenBank/DDBJ databases">
        <title>Draft genome sequence of Moniliophthora roreri, the causal agent of frosty pod rot of cacao.</title>
        <authorList>
            <person name="Aime M.C."/>
            <person name="Diaz-Valderrama J.R."/>
            <person name="Kijpornyongpan T."/>
            <person name="Phillips-Mora W."/>
        </authorList>
    </citation>
    <scope>NUCLEOTIDE SEQUENCE [LARGE SCALE GENOMIC DNA]</scope>
    <source>
        <strain evidence="3 4">MCA 2952</strain>
    </source>
</reference>
<evidence type="ECO:0000256" key="2">
    <source>
        <dbReference type="SAM" id="MobiDB-lite"/>
    </source>
</evidence>
<feature type="region of interest" description="Disordered" evidence="2">
    <location>
        <begin position="47"/>
        <end position="108"/>
    </location>
</feature>
<comment type="caution">
    <text evidence="3">The sequence shown here is derived from an EMBL/GenBank/DDBJ whole genome shotgun (WGS) entry which is preliminary data.</text>
</comment>
<dbReference type="EMBL" id="LATX01000103">
    <property type="protein sequence ID" value="KTB47170.1"/>
    <property type="molecule type" value="Genomic_DNA"/>
</dbReference>